<proteinExistence type="inferred from homology"/>
<dbReference type="AlphaFoldDB" id="A0A2P6Q3S8"/>
<evidence type="ECO:0000256" key="3">
    <source>
        <dbReference type="ARBA" id="ARBA00022448"/>
    </source>
</evidence>
<keyword evidence="5" id="KW-1133">Transmembrane helix</keyword>
<comment type="similarity">
    <text evidence="2">Belongs to the NUP186/NUP192/NUP205 family.</text>
</comment>
<evidence type="ECO:0000256" key="4">
    <source>
        <dbReference type="ARBA" id="ARBA00023242"/>
    </source>
</evidence>
<feature type="transmembrane region" description="Helical" evidence="5">
    <location>
        <begin position="58"/>
        <end position="81"/>
    </location>
</feature>
<comment type="subcellular location">
    <subcellularLocation>
        <location evidence="1">Nucleus</location>
    </subcellularLocation>
</comment>
<sequence>MVFPLSWVLDILSRICWRELNREEPAGMAWVGLILDVMFSILEVLLFPGKGLYLDIALFFLFWLCRQITFSLLFSFVIAFVPDTLSAAPDKASVLSRVMAAGNDPNLEGFVITLRPAWDVHLMLIQDALTGRDSISSGSSSDLGYLQLCLENDEEDMCKAYLQKLITYSPASYSPTCQRQGQLIFFIQYKVNLVCIFYGKKIHSSQLFHKKKKNKTGVLLNFKYLVSPTCVFGLFCSTPSFPKFSFLFQLLSGQRIKELKERAMSVLSPYCLVGSHELSHDSNQTAQASESGPLPFVSLLEFKEPEQLSGNDALWTFVNFAGEYDTNFQTLVALLNMLSTLASIQEGAATVLELLQGKVFRYVGWSTLFDSLSIYKEKF</sequence>
<evidence type="ECO:0000313" key="6">
    <source>
        <dbReference type="EMBL" id="PRQ28836.1"/>
    </source>
</evidence>
<evidence type="ECO:0000313" key="7">
    <source>
        <dbReference type="Proteomes" id="UP000238479"/>
    </source>
</evidence>
<reference evidence="6 7" key="1">
    <citation type="journal article" date="2018" name="Nat. Genet.">
        <title>The Rosa genome provides new insights in the design of modern roses.</title>
        <authorList>
            <person name="Bendahmane M."/>
        </authorList>
    </citation>
    <scope>NUCLEOTIDE SEQUENCE [LARGE SCALE GENOMIC DNA]</scope>
    <source>
        <strain evidence="7">cv. Old Blush</strain>
    </source>
</reference>
<keyword evidence="7" id="KW-1185">Reference proteome</keyword>
<dbReference type="STRING" id="74649.A0A2P6Q3S8"/>
<dbReference type="Gramene" id="PRQ28836">
    <property type="protein sequence ID" value="PRQ28836"/>
    <property type="gene ID" value="RchiOBHm_Chr5g0007291"/>
</dbReference>
<evidence type="ECO:0000256" key="2">
    <source>
        <dbReference type="ARBA" id="ARBA00005892"/>
    </source>
</evidence>
<name>A0A2P6Q3S8_ROSCH</name>
<gene>
    <name evidence="6" type="ORF">RchiOBHm_Chr5g0007291</name>
</gene>
<evidence type="ECO:0000256" key="5">
    <source>
        <dbReference type="SAM" id="Phobius"/>
    </source>
</evidence>
<dbReference type="InterPro" id="IPR021827">
    <property type="entry name" value="Nup186/Nup192/Nup205"/>
</dbReference>
<dbReference type="Proteomes" id="UP000238479">
    <property type="component" value="Chromosome 5"/>
</dbReference>
<dbReference type="PANTHER" id="PTHR31344:SF0">
    <property type="entry name" value="NUCLEAR PORE COMPLEX PROTEIN NUP205"/>
    <property type="match status" value="1"/>
</dbReference>
<keyword evidence="5" id="KW-0812">Transmembrane</keyword>
<feature type="transmembrane region" description="Helical" evidence="5">
    <location>
        <begin position="27"/>
        <end position="46"/>
    </location>
</feature>
<accession>A0A2P6Q3S8</accession>
<protein>
    <submittedName>
        <fullName evidence="6">Uncharacterized protein</fullName>
    </submittedName>
</protein>
<evidence type="ECO:0000256" key="1">
    <source>
        <dbReference type="ARBA" id="ARBA00004123"/>
    </source>
</evidence>
<dbReference type="PANTHER" id="PTHR31344">
    <property type="entry name" value="NUCLEAR PORE COMPLEX PROTEIN NUP205"/>
    <property type="match status" value="1"/>
</dbReference>
<keyword evidence="4" id="KW-0539">Nucleus</keyword>
<keyword evidence="5" id="KW-0472">Membrane</keyword>
<keyword evidence="3" id="KW-0813">Transport</keyword>
<comment type="caution">
    <text evidence="6">The sequence shown here is derived from an EMBL/GenBank/DDBJ whole genome shotgun (WGS) entry which is preliminary data.</text>
</comment>
<dbReference type="EMBL" id="PDCK01000043">
    <property type="protein sequence ID" value="PRQ28836.1"/>
    <property type="molecule type" value="Genomic_DNA"/>
</dbReference>
<dbReference type="GO" id="GO:0005643">
    <property type="term" value="C:nuclear pore"/>
    <property type="evidence" value="ECO:0007669"/>
    <property type="project" value="InterPro"/>
</dbReference>
<organism evidence="6 7">
    <name type="scientific">Rosa chinensis</name>
    <name type="common">China rose</name>
    <dbReference type="NCBI Taxonomy" id="74649"/>
    <lineage>
        <taxon>Eukaryota</taxon>
        <taxon>Viridiplantae</taxon>
        <taxon>Streptophyta</taxon>
        <taxon>Embryophyta</taxon>
        <taxon>Tracheophyta</taxon>
        <taxon>Spermatophyta</taxon>
        <taxon>Magnoliopsida</taxon>
        <taxon>eudicotyledons</taxon>
        <taxon>Gunneridae</taxon>
        <taxon>Pentapetalae</taxon>
        <taxon>rosids</taxon>
        <taxon>fabids</taxon>
        <taxon>Rosales</taxon>
        <taxon>Rosaceae</taxon>
        <taxon>Rosoideae</taxon>
        <taxon>Rosoideae incertae sedis</taxon>
        <taxon>Rosa</taxon>
    </lineage>
</organism>